<dbReference type="RefSeq" id="WP_015904548.1">
    <property type="nucleotide sequence ID" value="NC_012108.1"/>
</dbReference>
<dbReference type="OrthoDB" id="5416541at2"/>
<organism evidence="1 2">
    <name type="scientific">Desulforapulum autotrophicum (strain ATCC 43914 / DSM 3382 / VKM B-1955 / HRM2)</name>
    <name type="common">Desulfobacterium autotrophicum</name>
    <dbReference type="NCBI Taxonomy" id="177437"/>
    <lineage>
        <taxon>Bacteria</taxon>
        <taxon>Pseudomonadati</taxon>
        <taxon>Thermodesulfobacteriota</taxon>
        <taxon>Desulfobacteria</taxon>
        <taxon>Desulfobacterales</taxon>
        <taxon>Desulfobacteraceae</taxon>
        <taxon>Desulforapulum</taxon>
    </lineage>
</organism>
<evidence type="ECO:0000313" key="2">
    <source>
        <dbReference type="Proteomes" id="UP000000442"/>
    </source>
</evidence>
<evidence type="ECO:0000313" key="1">
    <source>
        <dbReference type="EMBL" id="ACN15785.1"/>
    </source>
</evidence>
<dbReference type="EMBL" id="CP001087">
    <property type="protein sequence ID" value="ACN15785.1"/>
    <property type="molecule type" value="Genomic_DNA"/>
</dbReference>
<proteinExistence type="predicted"/>
<gene>
    <name evidence="1" type="ordered locus">HRM2_26910</name>
</gene>
<dbReference type="eggNOG" id="ENOG5032CQG">
    <property type="taxonomic scope" value="Bacteria"/>
</dbReference>
<dbReference type="AlphaFoldDB" id="C0QI49"/>
<keyword evidence="2" id="KW-1185">Reference proteome</keyword>
<sequence length="173" mass="19925">MTKPVQRKILSESRDFKLFWQKQGPFRYALTSSEYPTVLLALDEWIFSDDLKSLLKALMEWDERKMKLVPAPFNPRKTNILKPPELTPWKILNFPKEWEMAVCSAFTPVGYLTEQVTGASRSNEAADIEEAFFDLLGGQINTIGYELLSPEPLLSPDVAYVDEYLKEWAADEE</sequence>
<dbReference type="Proteomes" id="UP000000442">
    <property type="component" value="Chromosome"/>
</dbReference>
<accession>C0QI49</accession>
<name>C0QI49_DESAH</name>
<reference evidence="1 2" key="1">
    <citation type="journal article" date="2009" name="Environ. Microbiol.">
        <title>Genome sequence of Desulfobacterium autotrophicum HRM2, a marine sulfate reducer oxidizing organic carbon completely to carbon dioxide.</title>
        <authorList>
            <person name="Strittmatter A.W."/>
            <person name="Liesegang H."/>
            <person name="Rabus R."/>
            <person name="Decker I."/>
            <person name="Amann J."/>
            <person name="Andres S."/>
            <person name="Henne A."/>
            <person name="Fricke W.F."/>
            <person name="Martinez-Arias R."/>
            <person name="Bartels D."/>
            <person name="Goesmann A."/>
            <person name="Krause L."/>
            <person name="Puehler A."/>
            <person name="Klenk H.P."/>
            <person name="Richter M."/>
            <person name="Schuler M."/>
            <person name="Gloeckner F.O."/>
            <person name="Meyerdierks A."/>
            <person name="Gottschalk G."/>
            <person name="Amann R."/>
        </authorList>
    </citation>
    <scope>NUCLEOTIDE SEQUENCE [LARGE SCALE GENOMIC DNA]</scope>
    <source>
        <strain evidence="2">ATCC 43914 / DSM 3382 / HRM2</strain>
    </source>
</reference>
<dbReference type="HOGENOM" id="CLU_1545129_0_0_7"/>
<dbReference type="STRING" id="177437.HRM2_26910"/>
<dbReference type="KEGG" id="dat:HRM2_26910"/>
<protein>
    <submittedName>
        <fullName evidence="1">Uncharacterized protein</fullName>
    </submittedName>
</protein>